<gene>
    <name evidence="1" type="ORF">PIB30_086623</name>
</gene>
<sequence length="104" mass="10974">MTEGAVFVLCNETTNPNTTNPFSILCHPYAAAVLFSVTASHRQGSLEDPQHPPSVDVVLGNDGVESTANIKHPPPLSSIPGTLAVTQPLPPPRLCLPRLAKSEP</sequence>
<protein>
    <submittedName>
        <fullName evidence="1">Uncharacterized protein</fullName>
    </submittedName>
</protein>
<keyword evidence="2" id="KW-1185">Reference proteome</keyword>
<dbReference type="EMBL" id="JASCZI010182734">
    <property type="protein sequence ID" value="MED6188505.1"/>
    <property type="molecule type" value="Genomic_DNA"/>
</dbReference>
<reference evidence="1 2" key="1">
    <citation type="journal article" date="2023" name="Plants (Basel)">
        <title>Bridging the Gap: Combining Genomics and Transcriptomics Approaches to Understand Stylosanthes scabra, an Orphan Legume from the Brazilian Caatinga.</title>
        <authorList>
            <person name="Ferreira-Neto J.R.C."/>
            <person name="da Silva M.D."/>
            <person name="Binneck E."/>
            <person name="de Melo N.F."/>
            <person name="da Silva R.H."/>
            <person name="de Melo A.L.T.M."/>
            <person name="Pandolfi V."/>
            <person name="Bustamante F.O."/>
            <person name="Brasileiro-Vidal A.C."/>
            <person name="Benko-Iseppon A.M."/>
        </authorList>
    </citation>
    <scope>NUCLEOTIDE SEQUENCE [LARGE SCALE GENOMIC DNA]</scope>
    <source>
        <tissue evidence="1">Leaves</tissue>
    </source>
</reference>
<organism evidence="1 2">
    <name type="scientific">Stylosanthes scabra</name>
    <dbReference type="NCBI Taxonomy" id="79078"/>
    <lineage>
        <taxon>Eukaryota</taxon>
        <taxon>Viridiplantae</taxon>
        <taxon>Streptophyta</taxon>
        <taxon>Embryophyta</taxon>
        <taxon>Tracheophyta</taxon>
        <taxon>Spermatophyta</taxon>
        <taxon>Magnoliopsida</taxon>
        <taxon>eudicotyledons</taxon>
        <taxon>Gunneridae</taxon>
        <taxon>Pentapetalae</taxon>
        <taxon>rosids</taxon>
        <taxon>fabids</taxon>
        <taxon>Fabales</taxon>
        <taxon>Fabaceae</taxon>
        <taxon>Papilionoideae</taxon>
        <taxon>50 kb inversion clade</taxon>
        <taxon>dalbergioids sensu lato</taxon>
        <taxon>Dalbergieae</taxon>
        <taxon>Pterocarpus clade</taxon>
        <taxon>Stylosanthes</taxon>
    </lineage>
</organism>
<accession>A0ABU6WRJ4</accession>
<comment type="caution">
    <text evidence="1">The sequence shown here is derived from an EMBL/GenBank/DDBJ whole genome shotgun (WGS) entry which is preliminary data.</text>
</comment>
<evidence type="ECO:0000313" key="1">
    <source>
        <dbReference type="EMBL" id="MED6188505.1"/>
    </source>
</evidence>
<dbReference type="Proteomes" id="UP001341840">
    <property type="component" value="Unassembled WGS sequence"/>
</dbReference>
<proteinExistence type="predicted"/>
<evidence type="ECO:0000313" key="2">
    <source>
        <dbReference type="Proteomes" id="UP001341840"/>
    </source>
</evidence>
<name>A0ABU6WRJ4_9FABA</name>